<dbReference type="Gene3D" id="1.10.10.10">
    <property type="entry name" value="Winged helix-like DNA-binding domain superfamily/Winged helix DNA-binding domain"/>
    <property type="match status" value="1"/>
</dbReference>
<comment type="caution">
    <text evidence="7">The sequence shown here is derived from an EMBL/GenBank/DDBJ whole genome shotgun (WGS) entry which is preliminary data.</text>
</comment>
<evidence type="ECO:0000313" key="8">
    <source>
        <dbReference type="Proteomes" id="UP000307140"/>
    </source>
</evidence>
<dbReference type="PRINTS" id="PR00038">
    <property type="entry name" value="HTHLUXR"/>
</dbReference>
<evidence type="ECO:0000313" key="7">
    <source>
        <dbReference type="EMBL" id="TMM31109.1"/>
    </source>
</evidence>
<dbReference type="SUPFAM" id="SSF46894">
    <property type="entry name" value="C-terminal effector domain of the bipartite response regulators"/>
    <property type="match status" value="1"/>
</dbReference>
<dbReference type="PANTHER" id="PTHR44688">
    <property type="entry name" value="DNA-BINDING TRANSCRIPTIONAL ACTIVATOR DEVR_DOSR"/>
    <property type="match status" value="1"/>
</dbReference>
<feature type="transmembrane region" description="Helical" evidence="5">
    <location>
        <begin position="291"/>
        <end position="312"/>
    </location>
</feature>
<feature type="transmembrane region" description="Helical" evidence="5">
    <location>
        <begin position="324"/>
        <end position="343"/>
    </location>
</feature>
<proteinExistence type="predicted"/>
<dbReference type="InterPro" id="IPR011623">
    <property type="entry name" value="7TMR_DISM_rcpt_extracell_dom1"/>
</dbReference>
<gene>
    <name evidence="7" type="ORF">FDT66_03835</name>
</gene>
<feature type="transmembrane region" description="Helical" evidence="5">
    <location>
        <begin position="237"/>
        <end position="255"/>
    </location>
</feature>
<dbReference type="CDD" id="cd06170">
    <property type="entry name" value="LuxR_C_like"/>
    <property type="match status" value="1"/>
</dbReference>
<feature type="transmembrane region" description="Helical" evidence="5">
    <location>
        <begin position="261"/>
        <end position="284"/>
    </location>
</feature>
<organism evidence="7 8">
    <name type="scientific">Polaribacter aestuariivivens</name>
    <dbReference type="NCBI Taxonomy" id="2304626"/>
    <lineage>
        <taxon>Bacteria</taxon>
        <taxon>Pseudomonadati</taxon>
        <taxon>Bacteroidota</taxon>
        <taxon>Flavobacteriia</taxon>
        <taxon>Flavobacteriales</taxon>
        <taxon>Flavobacteriaceae</taxon>
    </lineage>
</organism>
<keyword evidence="2" id="KW-0238">DNA-binding</keyword>
<name>A0A5S3NBZ0_9FLAO</name>
<dbReference type="Pfam" id="PF00196">
    <property type="entry name" value="GerE"/>
    <property type="match status" value="1"/>
</dbReference>
<accession>A0A5S3NBZ0</accession>
<keyword evidence="1" id="KW-0805">Transcription regulation</keyword>
<dbReference type="InterPro" id="IPR016032">
    <property type="entry name" value="Sig_transdc_resp-reg_C-effctor"/>
</dbReference>
<feature type="transmembrane region" description="Helical" evidence="5">
    <location>
        <begin position="172"/>
        <end position="192"/>
    </location>
</feature>
<dbReference type="PROSITE" id="PS50043">
    <property type="entry name" value="HTH_LUXR_2"/>
    <property type="match status" value="1"/>
</dbReference>
<dbReference type="EMBL" id="VANR01000002">
    <property type="protein sequence ID" value="TMM31109.1"/>
    <property type="molecule type" value="Genomic_DNA"/>
</dbReference>
<dbReference type="RefSeq" id="WP_138534839.1">
    <property type="nucleotide sequence ID" value="NZ_VANR01000002.1"/>
</dbReference>
<reference evidence="7 8" key="1">
    <citation type="submission" date="2019-05" db="EMBL/GenBank/DDBJ databases">
        <title>Polaribacter aestuariivivens sp. nov., isolated from a tidal flat.</title>
        <authorList>
            <person name="Yoon J.-H."/>
        </authorList>
    </citation>
    <scope>NUCLEOTIDE SEQUENCE [LARGE SCALE GENOMIC DNA]</scope>
    <source>
        <strain evidence="7 8">DBTF-3</strain>
    </source>
</reference>
<keyword evidence="5" id="KW-0812">Transmembrane</keyword>
<dbReference type="InterPro" id="IPR000792">
    <property type="entry name" value="Tscrpt_reg_LuxR_C"/>
</dbReference>
<evidence type="ECO:0000259" key="6">
    <source>
        <dbReference type="PROSITE" id="PS50043"/>
    </source>
</evidence>
<dbReference type="AlphaFoldDB" id="A0A5S3NBZ0"/>
<dbReference type="OrthoDB" id="9807565at2"/>
<dbReference type="GO" id="GO:0006355">
    <property type="term" value="P:regulation of DNA-templated transcription"/>
    <property type="evidence" value="ECO:0007669"/>
    <property type="project" value="InterPro"/>
</dbReference>
<dbReference type="InterPro" id="IPR036388">
    <property type="entry name" value="WH-like_DNA-bd_sf"/>
</dbReference>
<feature type="transmembrane region" description="Helical" evidence="5">
    <location>
        <begin position="204"/>
        <end position="225"/>
    </location>
</feature>
<feature type="transmembrane region" description="Helical" evidence="5">
    <location>
        <begin position="146"/>
        <end position="165"/>
    </location>
</feature>
<keyword evidence="4" id="KW-0175">Coiled coil</keyword>
<dbReference type="Proteomes" id="UP000307140">
    <property type="component" value="Unassembled WGS sequence"/>
</dbReference>
<evidence type="ECO:0000256" key="1">
    <source>
        <dbReference type="ARBA" id="ARBA00023015"/>
    </source>
</evidence>
<sequence>MHKKLLYIILFLWCGAIFSQTEIYYFKDSDNVFSIETIENAEFSLLNKTILERHSNTTYWFKIPASKINVKYIFRIPYDRIHTANAFQNGKKIKKLKNQRYVSYKISRDDDVYIQVKPTLHCYIPIDLNTEEKSILKEKNQLLLNSFYYGFAFLVIVYNLFYFFLFKDDAFLYYSLLLMSITFGLFIMDGMLNFLNIPDFIDDFLMTLNYVILGYVSSKFANSYLFLDMFYPKLKKFSYSVGVCIIISAILYLVFKNYYYLLVLNILVFSLLVIYWCSAVLLFKRNIYTKILVFAYVIFLISGIDFFVLKFLGVSVIDTNSTNIKVGAFLEMIILSIAVLYRMKTLKEDNHFMRNEIISYSIEIKNLSEEISEEKQNALEKLETILSVREDEIFQLIVEGKSNKEIGNQLNISVNTVKFHIKNIYEKLNIKSRKEVLEIAKSQY</sequence>
<keyword evidence="8" id="KW-1185">Reference proteome</keyword>
<evidence type="ECO:0000256" key="4">
    <source>
        <dbReference type="SAM" id="Coils"/>
    </source>
</evidence>
<dbReference type="GO" id="GO:0003677">
    <property type="term" value="F:DNA binding"/>
    <property type="evidence" value="ECO:0007669"/>
    <property type="project" value="UniProtKB-KW"/>
</dbReference>
<evidence type="ECO:0000256" key="2">
    <source>
        <dbReference type="ARBA" id="ARBA00023125"/>
    </source>
</evidence>
<feature type="coiled-coil region" evidence="4">
    <location>
        <begin position="357"/>
        <end position="384"/>
    </location>
</feature>
<feature type="domain" description="HTH luxR-type" evidence="6">
    <location>
        <begin position="379"/>
        <end position="444"/>
    </location>
</feature>
<dbReference type="SMART" id="SM00421">
    <property type="entry name" value="HTH_LUXR"/>
    <property type="match status" value="1"/>
</dbReference>
<evidence type="ECO:0000256" key="5">
    <source>
        <dbReference type="SAM" id="Phobius"/>
    </source>
</evidence>
<dbReference type="PANTHER" id="PTHR44688:SF16">
    <property type="entry name" value="DNA-BINDING TRANSCRIPTIONAL ACTIVATOR DEVR_DOSR"/>
    <property type="match status" value="1"/>
</dbReference>
<keyword evidence="5" id="KW-1133">Transmembrane helix</keyword>
<keyword evidence="3" id="KW-0804">Transcription</keyword>
<evidence type="ECO:0000256" key="3">
    <source>
        <dbReference type="ARBA" id="ARBA00023163"/>
    </source>
</evidence>
<dbReference type="PROSITE" id="PS00622">
    <property type="entry name" value="HTH_LUXR_1"/>
    <property type="match status" value="1"/>
</dbReference>
<protein>
    <recommendedName>
        <fullName evidence="6">HTH luxR-type domain-containing protein</fullName>
    </recommendedName>
</protein>
<dbReference type="Pfam" id="PF07695">
    <property type="entry name" value="7TMR-DISM_7TM"/>
    <property type="match status" value="1"/>
</dbReference>
<keyword evidence="5" id="KW-0472">Membrane</keyword>